<reference evidence="1" key="1">
    <citation type="submission" date="2022-11" db="EMBL/GenBank/DDBJ databases">
        <authorList>
            <person name="Hyden B.L."/>
            <person name="Feng K."/>
            <person name="Yates T."/>
            <person name="Jawdy S."/>
            <person name="Smart L.B."/>
            <person name="Muchero W."/>
        </authorList>
    </citation>
    <scope>NUCLEOTIDE SEQUENCE</scope>
    <source>
        <tissue evidence="1">Shoot tip</tissue>
    </source>
</reference>
<reference evidence="1" key="2">
    <citation type="journal article" date="2023" name="Int. J. Mol. Sci.">
        <title>De Novo Assembly and Annotation of 11 Diverse Shrub Willow (Salix) Genomes Reveals Novel Gene Organization in Sex-Linked Regions.</title>
        <authorList>
            <person name="Hyden B."/>
            <person name="Feng K."/>
            <person name="Yates T.B."/>
            <person name="Jawdy S."/>
            <person name="Cereghino C."/>
            <person name="Smart L.B."/>
            <person name="Muchero W."/>
        </authorList>
    </citation>
    <scope>NUCLEOTIDE SEQUENCE</scope>
    <source>
        <tissue evidence="1">Shoot tip</tissue>
    </source>
</reference>
<gene>
    <name evidence="1" type="ORF">OIU79_017714</name>
</gene>
<proteinExistence type="predicted"/>
<name>A0A9Q0WWZ2_SALPP</name>
<protein>
    <submittedName>
        <fullName evidence="1">Uncharacterized protein</fullName>
    </submittedName>
</protein>
<evidence type="ECO:0000313" key="1">
    <source>
        <dbReference type="EMBL" id="KAJ6774363.1"/>
    </source>
</evidence>
<comment type="caution">
    <text evidence="1">The sequence shown here is derived from an EMBL/GenBank/DDBJ whole genome shotgun (WGS) entry which is preliminary data.</text>
</comment>
<dbReference type="EMBL" id="JAPFFK010000002">
    <property type="protein sequence ID" value="KAJ6774363.1"/>
    <property type="molecule type" value="Genomic_DNA"/>
</dbReference>
<dbReference type="Proteomes" id="UP001151532">
    <property type="component" value="Chromosome 5"/>
</dbReference>
<accession>A0A9Q0WWZ2</accession>
<organism evidence="1 2">
    <name type="scientific">Salix purpurea</name>
    <name type="common">Purple osier willow</name>
    <dbReference type="NCBI Taxonomy" id="77065"/>
    <lineage>
        <taxon>Eukaryota</taxon>
        <taxon>Viridiplantae</taxon>
        <taxon>Streptophyta</taxon>
        <taxon>Embryophyta</taxon>
        <taxon>Tracheophyta</taxon>
        <taxon>Spermatophyta</taxon>
        <taxon>Magnoliopsida</taxon>
        <taxon>eudicotyledons</taxon>
        <taxon>Gunneridae</taxon>
        <taxon>Pentapetalae</taxon>
        <taxon>rosids</taxon>
        <taxon>fabids</taxon>
        <taxon>Malpighiales</taxon>
        <taxon>Salicaceae</taxon>
        <taxon>Saliceae</taxon>
        <taxon>Salix</taxon>
    </lineage>
</organism>
<dbReference type="AlphaFoldDB" id="A0A9Q0WWZ2"/>
<evidence type="ECO:0000313" key="2">
    <source>
        <dbReference type="Proteomes" id="UP001151532"/>
    </source>
</evidence>
<keyword evidence="2" id="KW-1185">Reference proteome</keyword>
<sequence length="103" mass="11488">MPVDANSLASEHDPALSGRYLLEPSRSPGFEDLSHFLVWWSVRHLRVVETINLMSRNVDQKWVGSGWQQGREFQGLHQNMGLLGPAPSLENEEAEGCACGLEN</sequence>